<evidence type="ECO:0000313" key="1">
    <source>
        <dbReference type="EMBL" id="KAH0888461.1"/>
    </source>
</evidence>
<gene>
    <name evidence="2" type="ORF">HID58_008847</name>
    <name evidence="1" type="ORF">HID58_050890</name>
</gene>
<dbReference type="EMBL" id="JAGKQM010000013">
    <property type="protein sequence ID" value="KAH0888461.1"/>
    <property type="molecule type" value="Genomic_DNA"/>
</dbReference>
<organism evidence="1 3">
    <name type="scientific">Brassica napus</name>
    <name type="common">Rape</name>
    <dbReference type="NCBI Taxonomy" id="3708"/>
    <lineage>
        <taxon>Eukaryota</taxon>
        <taxon>Viridiplantae</taxon>
        <taxon>Streptophyta</taxon>
        <taxon>Embryophyta</taxon>
        <taxon>Tracheophyta</taxon>
        <taxon>Spermatophyta</taxon>
        <taxon>Magnoliopsida</taxon>
        <taxon>eudicotyledons</taxon>
        <taxon>Gunneridae</taxon>
        <taxon>Pentapetalae</taxon>
        <taxon>rosids</taxon>
        <taxon>malvids</taxon>
        <taxon>Brassicales</taxon>
        <taxon>Brassicaceae</taxon>
        <taxon>Brassiceae</taxon>
        <taxon>Brassica</taxon>
    </lineage>
</organism>
<protein>
    <recommendedName>
        <fullName evidence="4">Secreted protein</fullName>
    </recommendedName>
</protein>
<name>A0ABQ8A7H8_BRANA</name>
<proteinExistence type="predicted"/>
<dbReference type="EMBL" id="JAGKQM010000003">
    <property type="protein sequence ID" value="KAH0931730.1"/>
    <property type="molecule type" value="Genomic_DNA"/>
</dbReference>
<reference evidence="1 3" key="1">
    <citation type="submission" date="2021-05" db="EMBL/GenBank/DDBJ databases">
        <title>Genome Assembly of Synthetic Allotetraploid Brassica napus Reveals Homoeologous Exchanges between Subgenomes.</title>
        <authorList>
            <person name="Davis J.T."/>
        </authorList>
    </citation>
    <scope>NUCLEOTIDE SEQUENCE [LARGE SCALE GENOMIC DNA]</scope>
    <source>
        <strain evidence="3">cv. Da-Ae</strain>
        <tissue evidence="1">Seedling</tissue>
    </source>
</reference>
<dbReference type="Proteomes" id="UP000824890">
    <property type="component" value="Unassembled WGS sequence"/>
</dbReference>
<evidence type="ECO:0000313" key="2">
    <source>
        <dbReference type="EMBL" id="KAH0931730.1"/>
    </source>
</evidence>
<evidence type="ECO:0000313" key="3">
    <source>
        <dbReference type="Proteomes" id="UP000824890"/>
    </source>
</evidence>
<keyword evidence="3" id="KW-1185">Reference proteome</keyword>
<evidence type="ECO:0008006" key="4">
    <source>
        <dbReference type="Google" id="ProtNLM"/>
    </source>
</evidence>
<feature type="non-terminal residue" evidence="1">
    <location>
        <position position="1"/>
    </location>
</feature>
<accession>A0ABQ8A7H8</accession>
<comment type="caution">
    <text evidence="1">The sequence shown here is derived from an EMBL/GenBank/DDBJ whole genome shotgun (WGS) entry which is preliminary data.</text>
</comment>
<sequence>SFKFTYKMVFAMKTLVLFVFTTFFIISFVDCHTTTMATTPASTPDYGINWATVVCFQISTPCDVAGRYGCSQFCYQWNYFYDSKDRMSRKSVIQNI</sequence>